<dbReference type="OrthoDB" id="3938318at2759"/>
<evidence type="ECO:0000256" key="2">
    <source>
        <dbReference type="SAM" id="Phobius"/>
    </source>
</evidence>
<name>A0A2P8AFI0_9PEZI</name>
<evidence type="ECO:0000313" key="4">
    <source>
        <dbReference type="Proteomes" id="UP000243723"/>
    </source>
</evidence>
<keyword evidence="2" id="KW-0472">Membrane</keyword>
<protein>
    <submittedName>
        <fullName evidence="3">Uncharacterized protein</fullName>
    </submittedName>
</protein>
<evidence type="ECO:0000313" key="3">
    <source>
        <dbReference type="EMBL" id="PSK59213.1"/>
    </source>
</evidence>
<gene>
    <name evidence="3" type="ORF">B9Z65_3537</name>
</gene>
<dbReference type="EMBL" id="NHZQ01000010">
    <property type="protein sequence ID" value="PSK59213.1"/>
    <property type="molecule type" value="Genomic_DNA"/>
</dbReference>
<dbReference type="AlphaFoldDB" id="A0A2P8AFI0"/>
<feature type="compositionally biased region" description="Basic and acidic residues" evidence="1">
    <location>
        <begin position="334"/>
        <end position="349"/>
    </location>
</feature>
<accession>A0A2P8AFI0</accession>
<evidence type="ECO:0000256" key="1">
    <source>
        <dbReference type="SAM" id="MobiDB-lite"/>
    </source>
</evidence>
<keyword evidence="2" id="KW-1133">Transmembrane helix</keyword>
<organism evidence="3 4">
    <name type="scientific">Elsinoe australis</name>
    <dbReference type="NCBI Taxonomy" id="40998"/>
    <lineage>
        <taxon>Eukaryota</taxon>
        <taxon>Fungi</taxon>
        <taxon>Dikarya</taxon>
        <taxon>Ascomycota</taxon>
        <taxon>Pezizomycotina</taxon>
        <taxon>Dothideomycetes</taxon>
        <taxon>Dothideomycetidae</taxon>
        <taxon>Myriangiales</taxon>
        <taxon>Elsinoaceae</taxon>
        <taxon>Elsinoe</taxon>
    </lineage>
</organism>
<keyword evidence="2" id="KW-0812">Transmembrane</keyword>
<proteinExistence type="predicted"/>
<keyword evidence="4" id="KW-1185">Reference proteome</keyword>
<sequence>MMMIPSIDVKDRITTLPLEILLLIVGSVVSWYQPTNSFIGLTYSLNTRCQIPGECETVSRETLDKPGICQLQGRLGRIALTKFLEQRKFVLVLSNFDAHSLQHAVKTLDDYTIKSCHRLTDVDIYFRNCGCDLSLENLAKWVLLFRTYHKALSGTLHFSGIFCSNPHQNKDSEENLLRDLARIALHDKATPTRAAIATLLERLGEFVTRAFATKGPDLPKYFALDESLRTTSTFLHTFWLWVRFDLENNLGSREAWTGHCTLKTAPEFLETIHTTSCLDYYPSAYQSAMLPAQANIEEMETKSELDEANQEGISESEAARLSEEYEKAFGTADGDVKPGVDSSELKEANTPESGIHDPSYGPEGKESGDGQTDETVVYVSDPGWPAFDDGPLWLE</sequence>
<feature type="transmembrane region" description="Helical" evidence="2">
    <location>
        <begin position="12"/>
        <end position="32"/>
    </location>
</feature>
<feature type="region of interest" description="Disordered" evidence="1">
    <location>
        <begin position="330"/>
        <end position="395"/>
    </location>
</feature>
<dbReference type="Proteomes" id="UP000243723">
    <property type="component" value="Unassembled WGS sequence"/>
</dbReference>
<reference evidence="3 4" key="1">
    <citation type="submission" date="2017-05" db="EMBL/GenBank/DDBJ databases">
        <title>Draft genome sequence of Elsinoe australis.</title>
        <authorList>
            <person name="Cheng Q."/>
        </authorList>
    </citation>
    <scope>NUCLEOTIDE SEQUENCE [LARGE SCALE GENOMIC DNA]</scope>
    <source>
        <strain evidence="3 4">NL1</strain>
    </source>
</reference>
<comment type="caution">
    <text evidence="3">The sequence shown here is derived from an EMBL/GenBank/DDBJ whole genome shotgun (WGS) entry which is preliminary data.</text>
</comment>